<sequence length="165" mass="16987">MTAPPVIGELLGSAPVPLGGEHVPTGIHAGRAGGWDALAFDVRTRTAHGVVPAWAVTAVGRPGTGPDWQLHPRRLPRFAVGARMPAVEVPPALAARWAGAGEPSLAALLAVPEAQAVLLATDDGDEVWATPTALAALRPDGHRPDLLEHHLRLLTTLAHAETAGG</sequence>
<dbReference type="AlphaFoldDB" id="A0A1G7SPD5"/>
<evidence type="ECO:0000313" key="2">
    <source>
        <dbReference type="Proteomes" id="UP000198863"/>
    </source>
</evidence>
<name>A0A1G7SPD5_9ACTN</name>
<dbReference type="Proteomes" id="UP000198863">
    <property type="component" value="Unassembled WGS sequence"/>
</dbReference>
<reference evidence="2" key="1">
    <citation type="submission" date="2016-10" db="EMBL/GenBank/DDBJ databases">
        <authorList>
            <person name="Varghese N."/>
            <person name="Submissions S."/>
        </authorList>
    </citation>
    <scope>NUCLEOTIDE SEQUENCE [LARGE SCALE GENOMIC DNA]</scope>
    <source>
        <strain evidence="2">DSM 44526</strain>
    </source>
</reference>
<gene>
    <name evidence="1" type="ORF">SAMN05660324_2106</name>
</gene>
<evidence type="ECO:0000313" key="1">
    <source>
        <dbReference type="EMBL" id="SDG24791.1"/>
    </source>
</evidence>
<organism evidence="1 2">
    <name type="scientific">Klenkia brasiliensis</name>
    <dbReference type="NCBI Taxonomy" id="333142"/>
    <lineage>
        <taxon>Bacteria</taxon>
        <taxon>Bacillati</taxon>
        <taxon>Actinomycetota</taxon>
        <taxon>Actinomycetes</taxon>
        <taxon>Geodermatophilales</taxon>
        <taxon>Geodermatophilaceae</taxon>
        <taxon>Klenkia</taxon>
    </lineage>
</organism>
<accession>A0A1G7SPD5</accession>
<protein>
    <submittedName>
        <fullName evidence="1">Uncharacterized protein</fullName>
    </submittedName>
</protein>
<proteinExistence type="predicted"/>
<dbReference type="EMBL" id="FNCF01000003">
    <property type="protein sequence ID" value="SDG24791.1"/>
    <property type="molecule type" value="Genomic_DNA"/>
</dbReference>
<dbReference type="RefSeq" id="WP_131801452.1">
    <property type="nucleotide sequence ID" value="NZ_FNCF01000003.1"/>
</dbReference>
<keyword evidence="2" id="KW-1185">Reference proteome</keyword>